<protein>
    <submittedName>
        <fullName evidence="1">Uncharacterized protein</fullName>
    </submittedName>
</protein>
<organism evidence="1">
    <name type="scientific">marine sediment metagenome</name>
    <dbReference type="NCBI Taxonomy" id="412755"/>
    <lineage>
        <taxon>unclassified sequences</taxon>
        <taxon>metagenomes</taxon>
        <taxon>ecological metagenomes</taxon>
    </lineage>
</organism>
<evidence type="ECO:0000313" key="1">
    <source>
        <dbReference type="EMBL" id="GAH86125.1"/>
    </source>
</evidence>
<gene>
    <name evidence="1" type="ORF">S03H2_59927</name>
</gene>
<proteinExistence type="predicted"/>
<comment type="caution">
    <text evidence="1">The sequence shown here is derived from an EMBL/GenBank/DDBJ whole genome shotgun (WGS) entry which is preliminary data.</text>
</comment>
<dbReference type="AlphaFoldDB" id="X1JXL0"/>
<dbReference type="EMBL" id="BARU01038573">
    <property type="protein sequence ID" value="GAH86125.1"/>
    <property type="molecule type" value="Genomic_DNA"/>
</dbReference>
<reference evidence="1" key="1">
    <citation type="journal article" date="2014" name="Front. Microbiol.">
        <title>High frequency of phylogenetically diverse reductive dehalogenase-homologous genes in deep subseafloor sedimentary metagenomes.</title>
        <authorList>
            <person name="Kawai M."/>
            <person name="Futagami T."/>
            <person name="Toyoda A."/>
            <person name="Takaki Y."/>
            <person name="Nishi S."/>
            <person name="Hori S."/>
            <person name="Arai W."/>
            <person name="Tsubouchi T."/>
            <person name="Morono Y."/>
            <person name="Uchiyama I."/>
            <person name="Ito T."/>
            <person name="Fujiyama A."/>
            <person name="Inagaki F."/>
            <person name="Takami H."/>
        </authorList>
    </citation>
    <scope>NUCLEOTIDE SEQUENCE</scope>
    <source>
        <strain evidence="1">Expedition CK06-06</strain>
    </source>
</reference>
<accession>X1JXL0</accession>
<name>X1JXL0_9ZZZZ</name>
<sequence length="85" mass="9891">MAMPYEMSPFYSTSGKMCPVGYCPKCKKMSWFDIIAPDSDKDNTPEFYICVLCDAVFNPKDIKLELIKNDLGKIIFDKYNEMKRK</sequence>